<keyword evidence="7" id="KW-1185">Reference proteome</keyword>
<dbReference type="CDD" id="cd04842">
    <property type="entry name" value="Peptidases_S8_Kp43_protease"/>
    <property type="match status" value="1"/>
</dbReference>
<dbReference type="EMBL" id="PVQB02000072">
    <property type="protein sequence ID" value="KAF4343953.1"/>
    <property type="molecule type" value="Genomic_DNA"/>
</dbReference>
<comment type="caution">
    <text evidence="6">The sequence shown here is derived from an EMBL/GenBank/DDBJ whole genome shotgun (WGS) entry which is preliminary data.</text>
</comment>
<dbReference type="InterPro" id="IPR023828">
    <property type="entry name" value="Peptidase_S8_Ser-AS"/>
</dbReference>
<dbReference type="PRINTS" id="PR00723">
    <property type="entry name" value="SUBTILISIN"/>
</dbReference>
<dbReference type="Gene3D" id="3.40.50.200">
    <property type="entry name" value="Peptidase S8/S53 domain"/>
    <property type="match status" value="1"/>
</dbReference>
<reference evidence="6" key="2">
    <citation type="submission" date="2020-02" db="EMBL/GenBank/DDBJ databases">
        <title>Identification and distribution of gene clusters putatively required for synthesis of sphingolipid metabolism inhibitors in phylogenetically diverse species of the filamentous fungus Fusarium.</title>
        <authorList>
            <person name="Kim H.-S."/>
            <person name="Busman M."/>
            <person name="Brown D.W."/>
            <person name="Divon H."/>
            <person name="Uhlig S."/>
            <person name="Proctor R.H."/>
        </authorList>
    </citation>
    <scope>NUCLEOTIDE SEQUENCE</scope>
    <source>
        <strain evidence="6">NRRL 25174</strain>
    </source>
</reference>
<protein>
    <submittedName>
        <fullName evidence="6">Peptidase S8 and S53</fullName>
    </submittedName>
</protein>
<feature type="active site" description="Charge relay system" evidence="4">
    <location>
        <position position="269"/>
    </location>
</feature>
<comment type="similarity">
    <text evidence="4">Belongs to the peptidase S8 family.</text>
</comment>
<dbReference type="GO" id="GO:0004252">
    <property type="term" value="F:serine-type endopeptidase activity"/>
    <property type="evidence" value="ECO:0007669"/>
    <property type="project" value="UniProtKB-UniRule"/>
</dbReference>
<proteinExistence type="inferred from homology"/>
<dbReference type="PROSITE" id="PS00137">
    <property type="entry name" value="SUBTILASE_HIS"/>
    <property type="match status" value="1"/>
</dbReference>
<dbReference type="InterPro" id="IPR051048">
    <property type="entry name" value="Peptidase_S8/S53_subtilisin"/>
</dbReference>
<evidence type="ECO:0000256" key="1">
    <source>
        <dbReference type="ARBA" id="ARBA00022670"/>
    </source>
</evidence>
<evidence type="ECO:0000256" key="2">
    <source>
        <dbReference type="ARBA" id="ARBA00022801"/>
    </source>
</evidence>
<gene>
    <name evidence="6" type="ORF">FBEOM_2110</name>
</gene>
<dbReference type="PROSITE" id="PS00138">
    <property type="entry name" value="SUBTILASE_SER"/>
    <property type="match status" value="1"/>
</dbReference>
<evidence type="ECO:0000313" key="6">
    <source>
        <dbReference type="EMBL" id="KAF4343953.1"/>
    </source>
</evidence>
<feature type="domain" description="Peptidase S8/S53" evidence="5">
    <location>
        <begin position="215"/>
        <end position="526"/>
    </location>
</feature>
<dbReference type="PANTHER" id="PTHR43399">
    <property type="entry name" value="SUBTILISIN-RELATED"/>
    <property type="match status" value="1"/>
</dbReference>
<dbReference type="PANTHER" id="PTHR43399:SF5">
    <property type="entry name" value="PEPTIDASE S8 FAMILY WITH PROTEASE-ASSOCIATED DOMAIN"/>
    <property type="match status" value="1"/>
</dbReference>
<keyword evidence="2 4" id="KW-0378">Hydrolase</keyword>
<dbReference type="InterPro" id="IPR015500">
    <property type="entry name" value="Peptidase_S8_subtilisin-rel"/>
</dbReference>
<dbReference type="PROSITE" id="PS51892">
    <property type="entry name" value="SUBTILASE"/>
    <property type="match status" value="1"/>
</dbReference>
<evidence type="ECO:0000313" key="7">
    <source>
        <dbReference type="Proteomes" id="UP000730481"/>
    </source>
</evidence>
<feature type="active site" description="Charge relay system" evidence="4">
    <location>
        <position position="222"/>
    </location>
</feature>
<dbReference type="InterPro" id="IPR008979">
    <property type="entry name" value="Galactose-bd-like_sf"/>
</dbReference>
<dbReference type="OrthoDB" id="10256524at2759"/>
<evidence type="ECO:0000259" key="5">
    <source>
        <dbReference type="Pfam" id="PF00082"/>
    </source>
</evidence>
<dbReference type="InterPro" id="IPR022398">
    <property type="entry name" value="Peptidase_S8_His-AS"/>
</dbReference>
<keyword evidence="3 4" id="KW-0720">Serine protease</keyword>
<dbReference type="InterPro" id="IPR034058">
    <property type="entry name" value="TagA/B/C/D_pept_dom"/>
</dbReference>
<dbReference type="SUPFAM" id="SSF49785">
    <property type="entry name" value="Galactose-binding domain-like"/>
    <property type="match status" value="1"/>
</dbReference>
<reference evidence="6" key="1">
    <citation type="journal article" date="2017" name="Mycologia">
        <title>Fusarium algeriense, sp. nov., a novel toxigenic crown rot pathogen of durum wheat from Algeria is nested in the Fusarium burgessii species complex.</title>
        <authorList>
            <person name="Laraba I."/>
            <person name="Keddad A."/>
            <person name="Boureghda H."/>
            <person name="Abdallah N."/>
            <person name="Vaughan M.M."/>
            <person name="Proctor R.H."/>
            <person name="Busman M."/>
            <person name="O'Donnell K."/>
        </authorList>
    </citation>
    <scope>NUCLEOTIDE SEQUENCE</scope>
    <source>
        <strain evidence="6">NRRL 25174</strain>
    </source>
</reference>
<sequence length="764" mass="81863">MDPVTITINGNVVHHSAQREGGAHFAPDASHTNYLILQSFSPLDDTQREQLSELGVAIQQYISGNTYFCRYDPHELEELRSLPFLNFVNPYHPEYVVEDALKAGGSKPPDEERHEVYITPHDDCTSPADLASLAQRIADRLGMDVSEFVPQTGYLRGWLRPEDLDIVAKLDQVRFISEVQEDVAFNWIARGDINILDPTAAAAMFQSANQYECQGEVVGVADMGFDVGHPAFASVGSTSTGSRATAITWRQVESKDPKDLGNVKDLNAHGTHVAGSVAGNWNSPGVQAPVMGTAPKANLYCQSVIKQAKAQGATVHTNSWGTPLRAVGPNLQQNDYTQESVDIDTSAWVNRDLTILFAAGNDGRYATPGGQIGAQAASKNCITVGACEPSHPLDYDPARTPVSRYSVGQPRGNTNRMGFFSSVGPTKNTLFRGNNSRIKPDVVGPGACIYSAKSRDATVADLGKPFDYLGTPPDNASPNDLFMFQQGTSMATPVVAGCCAVICKSLRIGRIAITSALVKAILVNGTIDMTSTRVTQRMIGKRPITVPPATPEKFLPEAEVALSGSPSPQQGFGRINQAKSLLCIPTNSGIYGGVYPLSNPPAAALQQDKIKEIDIDIPAAPSTDGTSLGPLVSRLTVTMCYTDAPSVLSSGSLVNKMAMNVKAGGQVRYGNKTRTDTQPDQVNNVQKVIWTNVPVGQAKVCVKCLALNWGIQGSALGDTKGGQDFAVAWYLEWVDTSGNAEYRTLSNSMTSVDAIKTIKALQTP</sequence>
<evidence type="ECO:0000256" key="4">
    <source>
        <dbReference type="PROSITE-ProRule" id="PRU01240"/>
    </source>
</evidence>
<dbReference type="Proteomes" id="UP000730481">
    <property type="component" value="Unassembled WGS sequence"/>
</dbReference>
<evidence type="ECO:0000256" key="3">
    <source>
        <dbReference type="ARBA" id="ARBA00022825"/>
    </source>
</evidence>
<keyword evidence="1 4" id="KW-0645">Protease</keyword>
<dbReference type="Gene3D" id="2.60.120.380">
    <property type="match status" value="1"/>
</dbReference>
<accession>A0A9P5AS50</accession>
<dbReference type="InterPro" id="IPR036852">
    <property type="entry name" value="Peptidase_S8/S53_dom_sf"/>
</dbReference>
<organism evidence="6 7">
    <name type="scientific">Fusarium beomiforme</name>
    <dbReference type="NCBI Taxonomy" id="44412"/>
    <lineage>
        <taxon>Eukaryota</taxon>
        <taxon>Fungi</taxon>
        <taxon>Dikarya</taxon>
        <taxon>Ascomycota</taxon>
        <taxon>Pezizomycotina</taxon>
        <taxon>Sordariomycetes</taxon>
        <taxon>Hypocreomycetidae</taxon>
        <taxon>Hypocreales</taxon>
        <taxon>Nectriaceae</taxon>
        <taxon>Fusarium</taxon>
        <taxon>Fusarium burgessii species complex</taxon>
    </lineage>
</organism>
<feature type="active site" description="Charge relay system" evidence="4">
    <location>
        <position position="489"/>
    </location>
</feature>
<dbReference type="Pfam" id="PF00082">
    <property type="entry name" value="Peptidase_S8"/>
    <property type="match status" value="1"/>
</dbReference>
<dbReference type="GO" id="GO:0006508">
    <property type="term" value="P:proteolysis"/>
    <property type="evidence" value="ECO:0007669"/>
    <property type="project" value="UniProtKB-KW"/>
</dbReference>
<dbReference type="AlphaFoldDB" id="A0A9P5AS50"/>
<name>A0A9P5AS50_9HYPO</name>
<dbReference type="InterPro" id="IPR000209">
    <property type="entry name" value="Peptidase_S8/S53_dom"/>
</dbReference>
<dbReference type="SUPFAM" id="SSF52743">
    <property type="entry name" value="Subtilisin-like"/>
    <property type="match status" value="1"/>
</dbReference>